<evidence type="ECO:0000259" key="17">
    <source>
        <dbReference type="PROSITE" id="PS51805"/>
    </source>
</evidence>
<dbReference type="InterPro" id="IPR050701">
    <property type="entry name" value="Histone_Mod_Regulator"/>
</dbReference>
<keyword evidence="9 11" id="KW-0103">Bromodomain</keyword>
<dbReference type="InterPro" id="IPR034732">
    <property type="entry name" value="EPHD"/>
</dbReference>
<evidence type="ECO:0000256" key="4">
    <source>
        <dbReference type="ARBA" id="ARBA00022737"/>
    </source>
</evidence>
<feature type="compositionally biased region" description="Acidic residues" evidence="13">
    <location>
        <begin position="58"/>
        <end position="69"/>
    </location>
</feature>
<dbReference type="PROSITE" id="PS50016">
    <property type="entry name" value="ZF_PHD_2"/>
    <property type="match status" value="1"/>
</dbReference>
<dbReference type="Pfam" id="PF13831">
    <property type="entry name" value="PHD_2"/>
    <property type="match status" value="1"/>
</dbReference>
<feature type="compositionally biased region" description="Acidic residues" evidence="13">
    <location>
        <begin position="402"/>
        <end position="412"/>
    </location>
</feature>
<name>A0A0A0ATG2_CHAVO</name>
<dbReference type="InterPro" id="IPR018359">
    <property type="entry name" value="Bromodomain_CS"/>
</dbReference>
<proteinExistence type="predicted"/>
<dbReference type="GO" id="GO:0005634">
    <property type="term" value="C:nucleus"/>
    <property type="evidence" value="ECO:0007669"/>
    <property type="project" value="UniProtKB-SubCell"/>
</dbReference>
<dbReference type="InterPro" id="IPR042008">
    <property type="entry name" value="BRPF1_PHD"/>
</dbReference>
<feature type="compositionally biased region" description="Basic and acidic residues" evidence="13">
    <location>
        <begin position="762"/>
        <end position="773"/>
    </location>
</feature>
<dbReference type="STRING" id="50402.A0A0A0ATG2"/>
<dbReference type="InterPro" id="IPR001487">
    <property type="entry name" value="Bromodomain"/>
</dbReference>
<dbReference type="Gene3D" id="3.30.40.10">
    <property type="entry name" value="Zinc/RING finger domain, C3HC4 (zinc finger)"/>
    <property type="match status" value="2"/>
</dbReference>
<evidence type="ECO:0000256" key="10">
    <source>
        <dbReference type="ARBA" id="ARBA00023242"/>
    </source>
</evidence>
<dbReference type="PANTHER" id="PTHR13793:SF85">
    <property type="entry name" value="PEREGRIN"/>
    <property type="match status" value="1"/>
</dbReference>
<feature type="compositionally biased region" description="Polar residues" evidence="13">
    <location>
        <begin position="792"/>
        <end position="805"/>
    </location>
</feature>
<feature type="domain" description="Bromo" evidence="14">
    <location>
        <begin position="581"/>
        <end position="651"/>
    </location>
</feature>
<dbReference type="Pfam" id="PF00439">
    <property type="entry name" value="Bromodomain"/>
    <property type="match status" value="1"/>
</dbReference>
<dbReference type="InterPro" id="IPR036427">
    <property type="entry name" value="Bromodomain-like_sf"/>
</dbReference>
<dbReference type="GO" id="GO:0008270">
    <property type="term" value="F:zinc ion binding"/>
    <property type="evidence" value="ECO:0007669"/>
    <property type="project" value="UniProtKB-KW"/>
</dbReference>
<dbReference type="Gene3D" id="2.30.30.140">
    <property type="match status" value="1"/>
</dbReference>
<gene>
    <name evidence="18" type="ORF">N301_06066</name>
</gene>
<dbReference type="InterPro" id="IPR001965">
    <property type="entry name" value="Znf_PHD"/>
</dbReference>
<feature type="compositionally biased region" description="Basic residues" evidence="13">
    <location>
        <begin position="87"/>
        <end position="105"/>
    </location>
</feature>
<evidence type="ECO:0000256" key="2">
    <source>
        <dbReference type="ARBA" id="ARBA00022553"/>
    </source>
</evidence>
<dbReference type="PROSITE" id="PS51805">
    <property type="entry name" value="EPHD"/>
    <property type="match status" value="1"/>
</dbReference>
<feature type="region of interest" description="Disordered" evidence="13">
    <location>
        <begin position="56"/>
        <end position="116"/>
    </location>
</feature>
<evidence type="ECO:0000256" key="5">
    <source>
        <dbReference type="ARBA" id="ARBA00022771"/>
    </source>
</evidence>
<dbReference type="CDD" id="cd15676">
    <property type="entry name" value="PHD_BRPF1"/>
    <property type="match status" value="1"/>
</dbReference>
<dbReference type="SUPFAM" id="SSF47370">
    <property type="entry name" value="Bromodomain"/>
    <property type="match status" value="1"/>
</dbReference>
<feature type="domain" description="PHD-type" evidence="17">
    <location>
        <begin position="265"/>
        <end position="386"/>
    </location>
</feature>
<comment type="subcellular location">
    <subcellularLocation>
        <location evidence="1">Nucleus</location>
    </subcellularLocation>
</comment>
<dbReference type="SMART" id="SM00297">
    <property type="entry name" value="BROMO"/>
    <property type="match status" value="1"/>
</dbReference>
<reference evidence="19" key="1">
    <citation type="journal article" date="2014" name="Science">
        <title>Comparative genomics reveals insights into avian genome evolution and adaptation.</title>
        <authorList>
            <consortium name="Avian Genome Consortium"/>
            <person name="Zhang G."/>
            <person name="Li C."/>
            <person name="Li Q."/>
            <person name="Li B."/>
            <person name="Larkin D.M."/>
            <person name="Lee C."/>
            <person name="Storz J.F."/>
            <person name="Antunes A."/>
            <person name="Greenwold M.J."/>
            <person name="Meredith R.W."/>
            <person name="Odeen A."/>
            <person name="Cui J."/>
            <person name="Zhou Q."/>
            <person name="Xu L."/>
            <person name="Pan H."/>
            <person name="Wang Z."/>
            <person name="Jin L."/>
            <person name="Zhang P."/>
            <person name="Hu H."/>
            <person name="Yang W."/>
            <person name="Hu J."/>
            <person name="Xiao J."/>
            <person name="Yang Z."/>
            <person name="Liu Y."/>
            <person name="Xie Q."/>
            <person name="Yu H."/>
            <person name="Lian J."/>
            <person name="Wen P."/>
            <person name="Zhang F."/>
            <person name="Li H."/>
            <person name="Zeng Y."/>
            <person name="Xiong Z."/>
            <person name="Liu S."/>
            <person name="Zhou L."/>
            <person name="Huang Z."/>
            <person name="An N."/>
            <person name="Wang J."/>
            <person name="Zheng Q."/>
            <person name="Xiong Y."/>
            <person name="Wang G."/>
            <person name="Wang B."/>
            <person name="Wang J."/>
            <person name="Fan Y."/>
            <person name="da Fonseca R.R."/>
            <person name="Alfaro-Nunez A."/>
            <person name="Schubert M."/>
            <person name="Orlando L."/>
            <person name="Mourier T."/>
            <person name="Howard J.T."/>
            <person name="Ganapathy G."/>
            <person name="Pfenning A."/>
            <person name="Whitney O."/>
            <person name="Rivas M.V."/>
            <person name="Hara E."/>
            <person name="Smith J."/>
            <person name="Farre M."/>
            <person name="Narayan J."/>
            <person name="Slavov G."/>
            <person name="Romanov M.N."/>
            <person name="Borges R."/>
            <person name="Machado J.P."/>
            <person name="Khan I."/>
            <person name="Springer M.S."/>
            <person name="Gatesy J."/>
            <person name="Hoffmann F.G."/>
            <person name="Opazo J.C."/>
            <person name="Hastad O."/>
            <person name="Sawyer R.H."/>
            <person name="Kim H."/>
            <person name="Kim K.W."/>
            <person name="Kim H.J."/>
            <person name="Cho S."/>
            <person name="Li N."/>
            <person name="Huang Y."/>
            <person name="Bruford M.W."/>
            <person name="Zhan X."/>
            <person name="Dixon A."/>
            <person name="Bertelsen M.F."/>
            <person name="Derryberry E."/>
            <person name="Warren W."/>
            <person name="Wilson R.K."/>
            <person name="Li S."/>
            <person name="Ray D.A."/>
            <person name="Green R.E."/>
            <person name="O'Brien S.J."/>
            <person name="Griffin D."/>
            <person name="Johnson W.E."/>
            <person name="Haussler D."/>
            <person name="Ryder O.A."/>
            <person name="Willerslev E."/>
            <person name="Graves G.R."/>
            <person name="Alstrom P."/>
            <person name="Fjeldsa J."/>
            <person name="Mindell D.P."/>
            <person name="Edwards S.V."/>
            <person name="Braun E.L."/>
            <person name="Rahbek C."/>
            <person name="Burt D.W."/>
            <person name="Houde P."/>
            <person name="Zhang Y."/>
            <person name="Yang H."/>
            <person name="Wang J."/>
            <person name="Jarvis E.D."/>
            <person name="Gilbert M.T."/>
            <person name="Wang J."/>
        </authorList>
    </citation>
    <scope>NUCLEOTIDE SEQUENCE [LARGE SCALE GENOMIC DNA]</scope>
</reference>
<dbReference type="InterPro" id="IPR000313">
    <property type="entry name" value="PWWP_dom"/>
</dbReference>
<dbReference type="Pfam" id="PF10513">
    <property type="entry name" value="EPL1"/>
    <property type="match status" value="1"/>
</dbReference>
<keyword evidence="19" id="KW-1185">Reference proteome</keyword>
<evidence type="ECO:0000256" key="11">
    <source>
        <dbReference type="PROSITE-ProRule" id="PRU00035"/>
    </source>
</evidence>
<keyword evidence="2" id="KW-0597">Phosphoprotein</keyword>
<dbReference type="SUPFAM" id="SSF57903">
    <property type="entry name" value="FYVE/PHD zinc finger"/>
    <property type="match status" value="1"/>
</dbReference>
<dbReference type="AlphaFoldDB" id="A0A0A0ATG2"/>
<keyword evidence="3" id="KW-0479">Metal-binding</keyword>
<evidence type="ECO:0000256" key="8">
    <source>
        <dbReference type="ARBA" id="ARBA00022990"/>
    </source>
</evidence>
<protein>
    <submittedName>
        <fullName evidence="18">Peregrin</fullName>
    </submittedName>
</protein>
<evidence type="ECO:0000256" key="3">
    <source>
        <dbReference type="ARBA" id="ARBA00022723"/>
    </source>
</evidence>
<dbReference type="FunFam" id="2.30.30.140:FF:000008">
    <property type="entry name" value="Bromodomain containing 1, isoform CRA_b"/>
    <property type="match status" value="1"/>
</dbReference>
<keyword evidence="8" id="KW-0007">Acetylation</keyword>
<dbReference type="PRINTS" id="PR00503">
    <property type="entry name" value="BROMODOMAIN"/>
</dbReference>
<feature type="region of interest" description="Disordered" evidence="13">
    <location>
        <begin position="762"/>
        <end position="853"/>
    </location>
</feature>
<feature type="compositionally biased region" description="Polar residues" evidence="13">
    <location>
        <begin position="71"/>
        <end position="84"/>
    </location>
</feature>
<dbReference type="GO" id="GO:0006357">
    <property type="term" value="P:regulation of transcription by RNA polymerase II"/>
    <property type="evidence" value="ECO:0007669"/>
    <property type="project" value="TreeGrafter"/>
</dbReference>
<keyword evidence="10" id="KW-0539">Nucleus</keyword>
<evidence type="ECO:0000256" key="12">
    <source>
        <dbReference type="PROSITE-ProRule" id="PRU00146"/>
    </source>
</evidence>
<dbReference type="PROSITE" id="PS00633">
    <property type="entry name" value="BROMODOMAIN_1"/>
    <property type="match status" value="1"/>
</dbReference>
<dbReference type="PROSITE" id="PS50014">
    <property type="entry name" value="BROMODOMAIN_2"/>
    <property type="match status" value="1"/>
</dbReference>
<evidence type="ECO:0000256" key="9">
    <source>
        <dbReference type="ARBA" id="ARBA00023117"/>
    </source>
</evidence>
<feature type="compositionally biased region" description="Polar residues" evidence="13">
    <location>
        <begin position="11"/>
        <end position="24"/>
    </location>
</feature>
<evidence type="ECO:0000259" key="15">
    <source>
        <dbReference type="PROSITE" id="PS50016"/>
    </source>
</evidence>
<dbReference type="PROSITE" id="PS50812">
    <property type="entry name" value="PWWP"/>
    <property type="match status" value="1"/>
</dbReference>
<evidence type="ECO:0000256" key="6">
    <source>
        <dbReference type="ARBA" id="ARBA00022833"/>
    </source>
</evidence>
<evidence type="ECO:0000313" key="19">
    <source>
        <dbReference type="Proteomes" id="UP000053858"/>
    </source>
</evidence>
<evidence type="ECO:0000259" key="16">
    <source>
        <dbReference type="PROSITE" id="PS50812"/>
    </source>
</evidence>
<keyword evidence="6" id="KW-0862">Zinc</keyword>
<keyword evidence="4" id="KW-0677">Repeat</keyword>
<evidence type="ECO:0000313" key="18">
    <source>
        <dbReference type="EMBL" id="KGL97162.1"/>
    </source>
</evidence>
<dbReference type="FunFam" id="1.20.920.10:FF:000007">
    <property type="entry name" value="Bromodomain-containing protein 1"/>
    <property type="match status" value="1"/>
</dbReference>
<dbReference type="InterPro" id="IPR013083">
    <property type="entry name" value="Znf_RING/FYVE/PHD"/>
</dbReference>
<dbReference type="InterPro" id="IPR042061">
    <property type="entry name" value="Peregrin_ePHD"/>
</dbReference>
<keyword evidence="5 12" id="KW-0863">Zinc-finger</keyword>
<dbReference type="GO" id="GO:0006325">
    <property type="term" value="P:chromatin organization"/>
    <property type="evidence" value="ECO:0007669"/>
    <property type="project" value="UniProtKB-KW"/>
</dbReference>
<dbReference type="SMART" id="SM00249">
    <property type="entry name" value="PHD"/>
    <property type="match status" value="2"/>
</dbReference>
<accession>A0A0A0ATG2</accession>
<feature type="non-terminal residue" evidence="18">
    <location>
        <position position="1"/>
    </location>
</feature>
<dbReference type="FunFam" id="3.30.40.10:FF:000007">
    <property type="entry name" value="Bromodomain containing 1, isoform CRA_b"/>
    <property type="match status" value="1"/>
</dbReference>
<dbReference type="EMBL" id="KL872878">
    <property type="protein sequence ID" value="KGL97162.1"/>
    <property type="molecule type" value="Genomic_DNA"/>
</dbReference>
<evidence type="ECO:0000256" key="7">
    <source>
        <dbReference type="ARBA" id="ARBA00022853"/>
    </source>
</evidence>
<feature type="region of interest" description="Disordered" evidence="13">
    <location>
        <begin position="1016"/>
        <end position="1065"/>
    </location>
</feature>
<feature type="domain" description="PHD-type" evidence="15">
    <location>
        <begin position="211"/>
        <end position="261"/>
    </location>
</feature>
<dbReference type="Pfam" id="PF13832">
    <property type="entry name" value="zf-HC5HC2H_2"/>
    <property type="match status" value="1"/>
</dbReference>
<dbReference type="Gene3D" id="1.20.920.10">
    <property type="entry name" value="Bromodomain-like"/>
    <property type="match status" value="1"/>
</dbReference>
<feature type="region of interest" description="Disordered" evidence="13">
    <location>
        <begin position="866"/>
        <end position="990"/>
    </location>
</feature>
<dbReference type="InterPro" id="IPR019786">
    <property type="entry name" value="Zinc_finger_PHD-type_CS"/>
</dbReference>
<feature type="region of interest" description="Disordered" evidence="13">
    <location>
        <begin position="391"/>
        <end position="420"/>
    </location>
</feature>
<evidence type="ECO:0000259" key="14">
    <source>
        <dbReference type="PROSITE" id="PS50014"/>
    </source>
</evidence>
<feature type="non-terminal residue" evidence="18">
    <location>
        <position position="1206"/>
    </location>
</feature>
<keyword evidence="7" id="KW-0156">Chromatin regulator</keyword>
<dbReference type="CDD" id="cd05512">
    <property type="entry name" value="Bromo_brd1_like"/>
    <property type="match status" value="1"/>
</dbReference>
<dbReference type="InterPro" id="IPR011011">
    <property type="entry name" value="Znf_FYVE_PHD"/>
</dbReference>
<dbReference type="SUPFAM" id="SSF63748">
    <property type="entry name" value="Tudor/PWWP/MBT"/>
    <property type="match status" value="1"/>
</dbReference>
<organism evidence="18 19">
    <name type="scientific">Charadrius vociferus</name>
    <name type="common">Killdeer</name>
    <name type="synonym">Aegialitis vocifera</name>
    <dbReference type="NCBI Taxonomy" id="50402"/>
    <lineage>
        <taxon>Eukaryota</taxon>
        <taxon>Metazoa</taxon>
        <taxon>Chordata</taxon>
        <taxon>Craniata</taxon>
        <taxon>Vertebrata</taxon>
        <taxon>Euteleostomi</taxon>
        <taxon>Archelosauria</taxon>
        <taxon>Archosauria</taxon>
        <taxon>Dinosauria</taxon>
        <taxon>Saurischia</taxon>
        <taxon>Theropoda</taxon>
        <taxon>Coelurosauria</taxon>
        <taxon>Aves</taxon>
        <taxon>Neognathae</taxon>
        <taxon>Neoaves</taxon>
        <taxon>Charadriiformes</taxon>
        <taxon>Charadriidae</taxon>
        <taxon>Charadrius</taxon>
    </lineage>
</organism>
<dbReference type="CDD" id="cd15701">
    <property type="entry name" value="ePHD_BRPF1"/>
    <property type="match status" value="1"/>
</dbReference>
<dbReference type="FunFam" id="3.30.40.10:FF:000008">
    <property type="entry name" value="Bromodomain containing 1, isoform CRA_a"/>
    <property type="match status" value="1"/>
</dbReference>
<dbReference type="InterPro" id="IPR019787">
    <property type="entry name" value="Znf_PHD-finger"/>
</dbReference>
<evidence type="ECO:0000256" key="13">
    <source>
        <dbReference type="SAM" id="MobiDB-lite"/>
    </source>
</evidence>
<sequence>KKKGRQARAANKQSPNPSETSQSPGREVMTYAQAQRMVEVDLHGRVHRISIFDNLDVVSEDEEVPEEVPENGSNKENTETQSVPPKSGKHKNKEKRKDSNHHHHNASAGTTPKLPEVVYRELEQDTPDAPPRPTSYYRYIEKSAEELDEEVEYDMDEEDYIWLDIMNERRKTEGVSPIPQEIFEYLMDRLEKESYFESHNKGDPNALVDEDAVCCICNDGECQNSNVILFCDMCNLAVHQECYGVPYIPEGQWLCRRCLQSPSRAVDCALCPNKGGAFKQTDDGRWAHVVCALWIPEVCFANTVFLEPIDSIEHIPPARWKLTCYICKQRGSGACIQCHKANCYTAFHVTCAQQAGLYMKMEPVRETGANGTSFSVRKTAYCDIHTPPGSVRRLPALSHSEGEEEDEEEEEEGKGWSSEKVKKAKAKSRIKMKKARKILAEKRAAAPVVSVPCIPPHRLSKITNRLTIQRKSQFMQRLHSYWTLKRQSRNGVPLLRRLQTHLQSQRNCDQRDTEDKNWALKEQLKSWQRLRHDLERARLLVELIRKREKLKRETIKVQQVALEMQLTPFLILLRKTLEQLQEKDTGNIFSEPVPLSEVPDYLDHIKKPMDFQTMKQNLEAYRYLNFDDFEEDFNLIINNCLKYNAKDTIFYRAAIRLREQGGAVLRQARRQAEKMGIDFETGMHFPHCVTVEEAQVQDIEDEDVRLLLSENQKHLPLEEQLKILLERLDEVNAGKQSIGRSRRAKMIKKEITVLRRKLAHPRDLGRDGLERHSSSARGVLQSHNPCEKDLQTDSAAEESSSQETGKGTGPFKILPVWGSGGEPPVDGLGWGKGCPARYPPRQEGHVGSSPHTSRSLLLLRSRADGLWRGNPLSPVPLQGSLISRRGLGPNSSSTPAHEVGRRTSVLFSKKNPKTAGPPKRPGRPPKNRDSQITPGHGNSPVGPPQLPIMGSSQRQRKRGRSPRPSSSSDSDSDKSTEDAPMGRCSSSPCPARWPRPRLECVVGSPGVVTLFCSAPSLHSTTPSKQGRGKPSFSRVNFPEDSSEDTSGTENESYSVGTGRGVGHGRWLSEDEDSSLDALDLVWAKCRGYPSYPALIIDPKMPREGMFHHGVPIPVPPLEVLKLGEQMTQEAREHLYLVLFFDNKRTWQWLPRTKLVPLGVNQDLDKEKMLEGRKSNIRKSVQIAYHRAMQHRNKVQGEQSSDSSESD</sequence>
<dbReference type="InterPro" id="IPR019542">
    <property type="entry name" value="Enhancer_polycomb-like_N"/>
</dbReference>
<evidence type="ECO:0000256" key="1">
    <source>
        <dbReference type="ARBA" id="ARBA00004123"/>
    </source>
</evidence>
<dbReference type="PANTHER" id="PTHR13793">
    <property type="entry name" value="PHD FINGER PROTEINS"/>
    <property type="match status" value="1"/>
</dbReference>
<dbReference type="Proteomes" id="UP000053858">
    <property type="component" value="Unassembled WGS sequence"/>
</dbReference>
<dbReference type="PROSITE" id="PS01359">
    <property type="entry name" value="ZF_PHD_1"/>
    <property type="match status" value="1"/>
</dbReference>
<dbReference type="SMART" id="SM00293">
    <property type="entry name" value="PWWP"/>
    <property type="match status" value="1"/>
</dbReference>
<feature type="compositionally biased region" description="Polar residues" evidence="13">
    <location>
        <begin position="1044"/>
        <end position="1055"/>
    </location>
</feature>
<dbReference type="Pfam" id="PF00855">
    <property type="entry name" value="PWWP"/>
    <property type="match status" value="1"/>
</dbReference>
<dbReference type="InterPro" id="IPR049583">
    <property type="entry name" value="BRPF1_PWWP"/>
</dbReference>
<dbReference type="CDD" id="cd20156">
    <property type="entry name" value="PWWP_BRPF1"/>
    <property type="match status" value="1"/>
</dbReference>
<feature type="domain" description="PWWP" evidence="16">
    <location>
        <begin position="1077"/>
        <end position="1160"/>
    </location>
</feature>
<feature type="region of interest" description="Disordered" evidence="13">
    <location>
        <begin position="1"/>
        <end position="29"/>
    </location>
</feature>